<feature type="signal peptide" evidence="1">
    <location>
        <begin position="1"/>
        <end position="19"/>
    </location>
</feature>
<keyword evidence="3" id="KW-1185">Reference proteome</keyword>
<proteinExistence type="predicted"/>
<protein>
    <recommendedName>
        <fullName evidence="4">Lipoprotein</fullName>
    </recommendedName>
</protein>
<evidence type="ECO:0008006" key="4">
    <source>
        <dbReference type="Google" id="ProtNLM"/>
    </source>
</evidence>
<gene>
    <name evidence="2" type="ORF">LYB30171_01847</name>
</gene>
<accession>A0ABM8UGM5</accession>
<feature type="chain" id="PRO_5047237603" description="Lipoprotein" evidence="1">
    <location>
        <begin position="20"/>
        <end position="125"/>
    </location>
</feature>
<evidence type="ECO:0000313" key="3">
    <source>
        <dbReference type="Proteomes" id="UP000680116"/>
    </source>
</evidence>
<evidence type="ECO:0000256" key="1">
    <source>
        <dbReference type="SAM" id="SignalP"/>
    </source>
</evidence>
<dbReference type="RefSeq" id="WP_215218406.1">
    <property type="nucleotide sequence ID" value="NZ_OU015430.1"/>
</dbReference>
<keyword evidence="1" id="KW-0732">Signal</keyword>
<sequence>MSRNLLLACLMASTLPACASGGASVAPTGQPIVMQVGERVVLPDRSTLRYVGVTADSRCPPGVQCIRAGDADVAFEHTPDGGSAAAVTLNTPEAASTVVAGWRLQLLSLAFGEAPAATVQVDPDR</sequence>
<evidence type="ECO:0000313" key="2">
    <source>
        <dbReference type="EMBL" id="CAG4975147.1"/>
    </source>
</evidence>
<name>A0ABM8UGM5_9GAMM</name>
<reference evidence="2 3" key="1">
    <citation type="submission" date="2021-04" db="EMBL/GenBank/DDBJ databases">
        <authorList>
            <person name="Rodrigo-Torres L."/>
            <person name="Arahal R. D."/>
            <person name="Lucena T."/>
        </authorList>
    </citation>
    <scope>NUCLEOTIDE SEQUENCE [LARGE SCALE GENOMIC DNA]</scope>
    <source>
        <strain evidence="2 3">CECT 30171</strain>
    </source>
</reference>
<organism evidence="2 3">
    <name type="scientific">Novilysobacter luteus</name>
    <dbReference type="NCBI Taxonomy" id="2822368"/>
    <lineage>
        <taxon>Bacteria</taxon>
        <taxon>Pseudomonadati</taxon>
        <taxon>Pseudomonadota</taxon>
        <taxon>Gammaproteobacteria</taxon>
        <taxon>Lysobacterales</taxon>
        <taxon>Lysobacteraceae</taxon>
        <taxon>Novilysobacter</taxon>
    </lineage>
</organism>
<dbReference type="Proteomes" id="UP000680116">
    <property type="component" value="Chromosome"/>
</dbReference>
<dbReference type="EMBL" id="OU015430">
    <property type="protein sequence ID" value="CAG4975147.1"/>
    <property type="molecule type" value="Genomic_DNA"/>
</dbReference>